<accession>B6AD76</accession>
<protein>
    <recommendedName>
        <fullName evidence="4">Protein kinase domain-containing protein</fullName>
    </recommendedName>
</protein>
<dbReference type="InterPro" id="IPR011009">
    <property type="entry name" value="Kinase-like_dom_sf"/>
</dbReference>
<evidence type="ECO:0000313" key="3">
    <source>
        <dbReference type="Proteomes" id="UP000001460"/>
    </source>
</evidence>
<name>B6AD76_CRYMR</name>
<dbReference type="VEuPathDB" id="CryptoDB:CMU_018370"/>
<evidence type="ECO:0000313" key="2">
    <source>
        <dbReference type="EMBL" id="EEA06080.1"/>
    </source>
</evidence>
<dbReference type="OrthoDB" id="336547at2759"/>
<gene>
    <name evidence="2" type="ORF">CMU_018370</name>
</gene>
<reference evidence="2" key="1">
    <citation type="submission" date="2008-06" db="EMBL/GenBank/DDBJ databases">
        <authorList>
            <person name="Lorenzi H."/>
            <person name="Inman J."/>
            <person name="Miller J."/>
            <person name="Schobel S."/>
            <person name="Amedeo P."/>
            <person name="Caler E.V."/>
            <person name="da Silva J."/>
        </authorList>
    </citation>
    <scope>NUCLEOTIDE SEQUENCE [LARGE SCALE GENOMIC DNA]</scope>
    <source>
        <strain evidence="2">RN66</strain>
    </source>
</reference>
<proteinExistence type="predicted"/>
<dbReference type="GeneID" id="6995633"/>
<keyword evidence="1" id="KW-0732">Signal</keyword>
<feature type="chain" id="PRO_5002842251" description="Protein kinase domain-containing protein" evidence="1">
    <location>
        <begin position="21"/>
        <end position="657"/>
    </location>
</feature>
<dbReference type="AlphaFoldDB" id="B6AD76"/>
<dbReference type="OMA" id="NSEWISC"/>
<keyword evidence="3" id="KW-1185">Reference proteome</keyword>
<dbReference type="RefSeq" id="XP_002140429.1">
    <property type="nucleotide sequence ID" value="XM_002140393.1"/>
</dbReference>
<organism evidence="2 3">
    <name type="scientific">Cryptosporidium muris (strain RN66)</name>
    <dbReference type="NCBI Taxonomy" id="441375"/>
    <lineage>
        <taxon>Eukaryota</taxon>
        <taxon>Sar</taxon>
        <taxon>Alveolata</taxon>
        <taxon>Apicomplexa</taxon>
        <taxon>Conoidasida</taxon>
        <taxon>Coccidia</taxon>
        <taxon>Eucoccidiorida</taxon>
        <taxon>Eimeriorina</taxon>
        <taxon>Cryptosporidiidae</taxon>
        <taxon>Cryptosporidium</taxon>
    </lineage>
</organism>
<dbReference type="Proteomes" id="UP000001460">
    <property type="component" value="Unassembled WGS sequence"/>
</dbReference>
<dbReference type="EMBL" id="DS989728">
    <property type="protein sequence ID" value="EEA06080.1"/>
    <property type="molecule type" value="Genomic_DNA"/>
</dbReference>
<evidence type="ECO:0000256" key="1">
    <source>
        <dbReference type="SAM" id="SignalP"/>
    </source>
</evidence>
<dbReference type="SUPFAM" id="SSF56112">
    <property type="entry name" value="Protein kinase-like (PK-like)"/>
    <property type="match status" value="1"/>
</dbReference>
<sequence length="657" mass="76729">MLLCNVLFVYLVILLASAEGQSLIYRRIMSKDLAKQKEIKRQVAIERSHIISEIEGYICNPSIFPYVSCYYNNIGDLESSGGTFGVGIKADLLLYHPDILIYKGCKISPKLEIECSENDLLRSLPKVRVFIKRGNSKLENQYKYAYSNYIPITTPQADAPGYQVDFGFLMEKYISSYIPYKFQGLQVVSPAIYTIMNKKRQLVSELNRYIFMEFLEGMTLSDLLGHITRSEKYHMKNGLKMALRCYRNFIQSQNNPNHDAKTTRRKEMLLRISINNAIGNIFGRFRYRISLIDHTLNFLQRIWEQNIYHCDLTYPNIMILEEHSSNKQELAKIIQEGQGFLFEDDKQINMMDAFELESQINNLLYDKVGTISNFSSSVISYAGKVSDMNSNISSLNNLLSETSPLPYTIAQDYNKNSSTQGLKYIRFKPENFRIIDLSFAIDANRIMKKMKDHEKYFIETPCRTQAPDRIEDLVQLRDFLDKTLYFDYRVNKHILDDTWSSIVEELMSDSELSEFVEKSLITDKTVISHIKHFNIAIQASQRYFKELRNNIYNSEWISCYENSSEWRKMKVLDKVSTMSRDRIKFSSSCNIKDMTVAIHKAREQLHYYANRFKQVLFGHIYIDATNTMNQYYSVSVAPQYLDKKLKDIINLGLYKIE</sequence>
<feature type="signal peptide" evidence="1">
    <location>
        <begin position="1"/>
        <end position="20"/>
    </location>
</feature>
<evidence type="ECO:0008006" key="4">
    <source>
        <dbReference type="Google" id="ProtNLM"/>
    </source>
</evidence>